<sequence length="94" mass="10764">MGVGFVPRQTDGADLQCGRDALAIPLSLFMQYDADEYYMARLGAIRSRNLLATFHEMKTNVYMHKKAGLELRLPTPDYETWITEKLTPFFTSID</sequence>
<dbReference type="OrthoDB" id="10462754at2759"/>
<accession>A0A4S8QLT0</accession>
<organism evidence="1 2">
    <name type="scientific">Botrytis galanthina</name>
    <dbReference type="NCBI Taxonomy" id="278940"/>
    <lineage>
        <taxon>Eukaryota</taxon>
        <taxon>Fungi</taxon>
        <taxon>Dikarya</taxon>
        <taxon>Ascomycota</taxon>
        <taxon>Pezizomycotina</taxon>
        <taxon>Leotiomycetes</taxon>
        <taxon>Helotiales</taxon>
        <taxon>Sclerotiniaceae</taxon>
        <taxon>Botrytis</taxon>
    </lineage>
</organism>
<dbReference type="AlphaFoldDB" id="A0A4S8QLT0"/>
<dbReference type="EMBL" id="PQXL01000451">
    <property type="protein sequence ID" value="THV45768.1"/>
    <property type="molecule type" value="Genomic_DNA"/>
</dbReference>
<protein>
    <submittedName>
        <fullName evidence="1">Uncharacterized protein</fullName>
    </submittedName>
</protein>
<comment type="caution">
    <text evidence="1">The sequence shown here is derived from an EMBL/GenBank/DDBJ whole genome shotgun (WGS) entry which is preliminary data.</text>
</comment>
<evidence type="ECO:0000313" key="2">
    <source>
        <dbReference type="Proteomes" id="UP000308671"/>
    </source>
</evidence>
<evidence type="ECO:0000313" key="1">
    <source>
        <dbReference type="EMBL" id="THV45768.1"/>
    </source>
</evidence>
<reference evidence="1 2" key="1">
    <citation type="submission" date="2017-12" db="EMBL/GenBank/DDBJ databases">
        <title>Comparative genomics of Botrytis spp.</title>
        <authorList>
            <person name="Valero-Jimenez C.A."/>
            <person name="Tapia P."/>
            <person name="Veloso J."/>
            <person name="Silva-Moreno E."/>
            <person name="Staats M."/>
            <person name="Valdes J.H."/>
            <person name="Van Kan J.A.L."/>
        </authorList>
    </citation>
    <scope>NUCLEOTIDE SEQUENCE [LARGE SCALE GENOMIC DNA]</scope>
    <source>
        <strain evidence="1 2">MUCL435</strain>
    </source>
</reference>
<proteinExistence type="predicted"/>
<name>A0A4S8QLT0_9HELO</name>
<keyword evidence="2" id="KW-1185">Reference proteome</keyword>
<dbReference type="Proteomes" id="UP000308671">
    <property type="component" value="Unassembled WGS sequence"/>
</dbReference>
<gene>
    <name evidence="1" type="ORF">BGAL_0452g00040</name>
</gene>